<organism evidence="2 3">
    <name type="scientific">Larinioides sclopetarius</name>
    <dbReference type="NCBI Taxonomy" id="280406"/>
    <lineage>
        <taxon>Eukaryota</taxon>
        <taxon>Metazoa</taxon>
        <taxon>Ecdysozoa</taxon>
        <taxon>Arthropoda</taxon>
        <taxon>Chelicerata</taxon>
        <taxon>Arachnida</taxon>
        <taxon>Araneae</taxon>
        <taxon>Araneomorphae</taxon>
        <taxon>Entelegynae</taxon>
        <taxon>Araneoidea</taxon>
        <taxon>Araneidae</taxon>
        <taxon>Larinioides</taxon>
    </lineage>
</organism>
<evidence type="ECO:0000256" key="1">
    <source>
        <dbReference type="SAM" id="MobiDB-lite"/>
    </source>
</evidence>
<dbReference type="EMBL" id="CAXIEN010000095">
    <property type="protein sequence ID" value="CAL1276570.1"/>
    <property type="molecule type" value="Genomic_DNA"/>
</dbReference>
<evidence type="ECO:0000313" key="2">
    <source>
        <dbReference type="EMBL" id="CAL1276570.1"/>
    </source>
</evidence>
<dbReference type="InterPro" id="IPR023398">
    <property type="entry name" value="TIF_eIF4e-like"/>
</dbReference>
<comment type="caution">
    <text evidence="2">The sequence shown here is derived from an EMBL/GenBank/DDBJ whole genome shotgun (WGS) entry which is preliminary data.</text>
</comment>
<sequence>MDSLTTVTHKSPSVILELHRILLSILNHSLSITLIWVPGHRGIAPSETADRLTKSVNEDTEKWLQIVAVEDLIVTIKHNYFDKEEICWKTNYSPDIRPPTRGKPLCGSSSHSQHRCPGSGQQQKPANDIIAKSSQNCFQLLWEASRSSEQHLEGMDEQRGVSLPSEMTEDEYIYLPSDKEDFEEVTYRIGGKWMVYTMSLDQQDKFWQAFLPLYHQGLILGLKASSAKETKAQSEKAKEGYVIMCYTDDSDDKKCVKNTADSIRAAIGIREIMYYKSNAASIDGLYNHEGHKSVSKYMHTYKGQLFEREKFNRWKIVSFDDM</sequence>
<gene>
    <name evidence="2" type="ORF">LARSCL_LOCUS8733</name>
</gene>
<evidence type="ECO:0008006" key="4">
    <source>
        <dbReference type="Google" id="ProtNLM"/>
    </source>
</evidence>
<evidence type="ECO:0000313" key="3">
    <source>
        <dbReference type="Proteomes" id="UP001497382"/>
    </source>
</evidence>
<dbReference type="Gene3D" id="3.30.760.10">
    <property type="entry name" value="RNA Cap, Translation Initiation Factor Eif4e"/>
    <property type="match status" value="1"/>
</dbReference>
<accession>A0AAV2A0W1</accession>
<protein>
    <recommendedName>
        <fullName evidence="4">RNase H type-1 domain-containing protein</fullName>
    </recommendedName>
</protein>
<keyword evidence="3" id="KW-1185">Reference proteome</keyword>
<reference evidence="2 3" key="1">
    <citation type="submission" date="2024-04" db="EMBL/GenBank/DDBJ databases">
        <authorList>
            <person name="Rising A."/>
            <person name="Reimegard J."/>
            <person name="Sonavane S."/>
            <person name="Akerstrom W."/>
            <person name="Nylinder S."/>
            <person name="Hedman E."/>
            <person name="Kallberg Y."/>
        </authorList>
    </citation>
    <scope>NUCLEOTIDE SEQUENCE [LARGE SCALE GENOMIC DNA]</scope>
</reference>
<dbReference type="AlphaFoldDB" id="A0AAV2A0W1"/>
<name>A0AAV2A0W1_9ARAC</name>
<feature type="region of interest" description="Disordered" evidence="1">
    <location>
        <begin position="99"/>
        <end position="125"/>
    </location>
</feature>
<dbReference type="SUPFAM" id="SSF55418">
    <property type="entry name" value="eIF4e-like"/>
    <property type="match status" value="1"/>
</dbReference>
<proteinExistence type="predicted"/>
<dbReference type="Proteomes" id="UP001497382">
    <property type="component" value="Unassembled WGS sequence"/>
</dbReference>